<feature type="compositionally biased region" description="Polar residues" evidence="1">
    <location>
        <begin position="30"/>
        <end position="44"/>
    </location>
</feature>
<dbReference type="AlphaFoldDB" id="R0EUY5"/>
<feature type="region of interest" description="Disordered" evidence="1">
    <location>
        <begin position="18"/>
        <end position="60"/>
    </location>
</feature>
<gene>
    <name evidence="2" type="ORF">CARUB_v10027493mg</name>
</gene>
<dbReference type="EMBL" id="KB870812">
    <property type="protein sequence ID" value="EOA12621.1"/>
    <property type="molecule type" value="Genomic_DNA"/>
</dbReference>
<protein>
    <submittedName>
        <fullName evidence="2">Uncharacterized protein</fullName>
    </submittedName>
</protein>
<evidence type="ECO:0000313" key="2">
    <source>
        <dbReference type="EMBL" id="EOA12621.1"/>
    </source>
</evidence>
<feature type="non-terminal residue" evidence="2">
    <location>
        <position position="1"/>
    </location>
</feature>
<proteinExistence type="predicted"/>
<reference evidence="2" key="2">
    <citation type="journal article" date="2013" name="Nat. Genet.">
        <title>Genome sequencing of Capsella rubella.</title>
        <authorList>
            <person name="Schmutz J."/>
            <person name="Prochnik S."/>
            <person name="Nordborg M."/>
            <person name="Weigel D."/>
            <person name="Rokhsar D."/>
            <person name="Wright S."/>
        </authorList>
    </citation>
    <scope>NUCLEOTIDE SEQUENCE</scope>
</reference>
<organism evidence="2 3">
    <name type="scientific">Capsella rubella</name>
    <dbReference type="NCBI Taxonomy" id="81985"/>
    <lineage>
        <taxon>Eukaryota</taxon>
        <taxon>Viridiplantae</taxon>
        <taxon>Streptophyta</taxon>
        <taxon>Embryophyta</taxon>
        <taxon>Tracheophyta</taxon>
        <taxon>Spermatophyta</taxon>
        <taxon>Magnoliopsida</taxon>
        <taxon>eudicotyledons</taxon>
        <taxon>Gunneridae</taxon>
        <taxon>Pentapetalae</taxon>
        <taxon>rosids</taxon>
        <taxon>malvids</taxon>
        <taxon>Brassicales</taxon>
        <taxon>Brassicaceae</taxon>
        <taxon>Camelineae</taxon>
        <taxon>Capsella</taxon>
    </lineage>
</organism>
<evidence type="ECO:0000313" key="3">
    <source>
        <dbReference type="Proteomes" id="UP000029121"/>
    </source>
</evidence>
<feature type="compositionally biased region" description="Basic residues" evidence="1">
    <location>
        <begin position="18"/>
        <end position="28"/>
    </location>
</feature>
<name>R0EUY5_9BRAS</name>
<dbReference type="EMBL" id="KB870812">
    <property type="protein sequence ID" value="EOA12622.1"/>
    <property type="molecule type" value="Genomic_DNA"/>
</dbReference>
<sequence>DKTEPKLGCRLRLLHGSRVQKHEHHISHSRYLQTQNPKTSQQKSKAYKHLRNSRETLTRQ</sequence>
<reference evidence="3" key="1">
    <citation type="journal article" date="2013" name="Nat. Genet.">
        <title>The Capsella rubella genome and the genomic consequences of rapid mating system evolution.</title>
        <authorList>
            <person name="Slotte T."/>
            <person name="Hazzouri K.M."/>
            <person name="Agren J.A."/>
            <person name="Koenig D."/>
            <person name="Maumus F."/>
            <person name="Guo Y.L."/>
            <person name="Steige K."/>
            <person name="Platts A.E."/>
            <person name="Escobar J.S."/>
            <person name="Newman L.K."/>
            <person name="Wang W."/>
            <person name="Mandakova T."/>
            <person name="Vello E."/>
            <person name="Smith L.M."/>
            <person name="Henz S.R."/>
            <person name="Steffen J."/>
            <person name="Takuno S."/>
            <person name="Brandvain Y."/>
            <person name="Coop G."/>
            <person name="Andolfatto P."/>
            <person name="Hu T.T."/>
            <person name="Blanchette M."/>
            <person name="Clark R.M."/>
            <person name="Quesneville H."/>
            <person name="Nordborg M."/>
            <person name="Gaut B.S."/>
            <person name="Lysak M.A."/>
            <person name="Jenkins J."/>
            <person name="Grimwood J."/>
            <person name="Chapman J."/>
            <person name="Prochnik S."/>
            <person name="Shu S."/>
            <person name="Rokhsar D."/>
            <person name="Schmutz J."/>
            <person name="Weigel D."/>
            <person name="Wright S.I."/>
        </authorList>
    </citation>
    <scope>NUCLEOTIDE SEQUENCE [LARGE SCALE GENOMIC DNA]</scope>
    <source>
        <strain evidence="3">cv. Monte Gargano</strain>
    </source>
</reference>
<dbReference type="Proteomes" id="UP000029121">
    <property type="component" value="Unassembled WGS sequence"/>
</dbReference>
<keyword evidence="3" id="KW-1185">Reference proteome</keyword>
<accession>R0EUY5</accession>
<evidence type="ECO:0000256" key="1">
    <source>
        <dbReference type="SAM" id="MobiDB-lite"/>
    </source>
</evidence>